<dbReference type="InterPro" id="IPR003347">
    <property type="entry name" value="JmjC_dom"/>
</dbReference>
<evidence type="ECO:0000256" key="3">
    <source>
        <dbReference type="ARBA" id="ARBA00023002"/>
    </source>
</evidence>
<dbReference type="Pfam" id="PF13621">
    <property type="entry name" value="Cupin_8"/>
    <property type="match status" value="1"/>
</dbReference>
<dbReference type="PROSITE" id="PS51184">
    <property type="entry name" value="JMJC"/>
    <property type="match status" value="1"/>
</dbReference>
<dbReference type="EMBL" id="FNOK01000010">
    <property type="protein sequence ID" value="SDX38694.1"/>
    <property type="molecule type" value="Genomic_DNA"/>
</dbReference>
<evidence type="ECO:0000256" key="1">
    <source>
        <dbReference type="ARBA" id="ARBA00001954"/>
    </source>
</evidence>
<dbReference type="STRING" id="418495.SAMN05216215_1010116"/>
<reference evidence="7" key="1">
    <citation type="submission" date="2016-10" db="EMBL/GenBank/DDBJ databases">
        <authorList>
            <person name="Varghese N."/>
            <person name="Submissions S."/>
        </authorList>
    </citation>
    <scope>NUCLEOTIDE SEQUENCE [LARGE SCALE GENOMIC DNA]</scope>
    <source>
        <strain evidence="7">CGMCC 4.3530</strain>
    </source>
</reference>
<feature type="domain" description="JmjC" evidence="5">
    <location>
        <begin position="117"/>
        <end position="263"/>
    </location>
</feature>
<evidence type="ECO:0000256" key="2">
    <source>
        <dbReference type="ARBA" id="ARBA00022723"/>
    </source>
</evidence>
<organism evidence="6 7">
    <name type="scientific">Saccharopolyspora shandongensis</name>
    <dbReference type="NCBI Taxonomy" id="418495"/>
    <lineage>
        <taxon>Bacteria</taxon>
        <taxon>Bacillati</taxon>
        <taxon>Actinomycetota</taxon>
        <taxon>Actinomycetes</taxon>
        <taxon>Pseudonocardiales</taxon>
        <taxon>Pseudonocardiaceae</taxon>
        <taxon>Saccharopolyspora</taxon>
    </lineage>
</organism>
<comment type="cofactor">
    <cofactor evidence="1">
        <name>Fe(2+)</name>
        <dbReference type="ChEBI" id="CHEBI:29033"/>
    </cofactor>
</comment>
<dbReference type="Gene3D" id="2.60.120.650">
    <property type="entry name" value="Cupin"/>
    <property type="match status" value="1"/>
</dbReference>
<evidence type="ECO:0000259" key="5">
    <source>
        <dbReference type="PROSITE" id="PS51184"/>
    </source>
</evidence>
<dbReference type="GO" id="GO:0046872">
    <property type="term" value="F:metal ion binding"/>
    <property type="evidence" value="ECO:0007669"/>
    <property type="project" value="UniProtKB-KW"/>
</dbReference>
<protein>
    <submittedName>
        <fullName evidence="6">Cupin-like domain-containing protein</fullName>
    </submittedName>
</protein>
<keyword evidence="4" id="KW-0408">Iron</keyword>
<evidence type="ECO:0000313" key="7">
    <source>
        <dbReference type="Proteomes" id="UP000199529"/>
    </source>
</evidence>
<dbReference type="RefSeq" id="WP_177226442.1">
    <property type="nucleotide sequence ID" value="NZ_FNOK01000010.1"/>
</dbReference>
<dbReference type="SMART" id="SM00558">
    <property type="entry name" value="JmjC"/>
    <property type="match status" value="1"/>
</dbReference>
<dbReference type="Proteomes" id="UP000199529">
    <property type="component" value="Unassembled WGS sequence"/>
</dbReference>
<keyword evidence="3" id="KW-0560">Oxidoreductase</keyword>
<dbReference type="AlphaFoldDB" id="A0A1H3BB88"/>
<dbReference type="PANTHER" id="PTHR12461:SF106">
    <property type="entry name" value="BIFUNCTIONAL PEPTIDASE AND ARGINYL-HYDROXYLASE JMJD5"/>
    <property type="match status" value="1"/>
</dbReference>
<proteinExistence type="predicted"/>
<dbReference type="SUPFAM" id="SSF51197">
    <property type="entry name" value="Clavaminate synthase-like"/>
    <property type="match status" value="1"/>
</dbReference>
<dbReference type="GO" id="GO:0016491">
    <property type="term" value="F:oxidoreductase activity"/>
    <property type="evidence" value="ECO:0007669"/>
    <property type="project" value="UniProtKB-KW"/>
</dbReference>
<keyword evidence="7" id="KW-1185">Reference proteome</keyword>
<keyword evidence="2" id="KW-0479">Metal-binding</keyword>
<gene>
    <name evidence="6" type="ORF">SAMN05216215_1010116</name>
</gene>
<dbReference type="InterPro" id="IPR041667">
    <property type="entry name" value="Cupin_8"/>
</dbReference>
<evidence type="ECO:0000256" key="4">
    <source>
        <dbReference type="ARBA" id="ARBA00023004"/>
    </source>
</evidence>
<dbReference type="PANTHER" id="PTHR12461">
    <property type="entry name" value="HYPOXIA-INDUCIBLE FACTOR 1 ALPHA INHIBITOR-RELATED"/>
    <property type="match status" value="1"/>
</dbReference>
<evidence type="ECO:0000313" key="6">
    <source>
        <dbReference type="EMBL" id="SDX38694.1"/>
    </source>
</evidence>
<sequence>MTTTAPFSPVDVRPQLSPAEFYAEYANKKPVLMKGAIADFPAASRWSVEHLAELAPDLEVRLKTGLVSEGRTATARLADYCQAVTEWEQKTPAEQDAAQPPAYLHDIPLLSLIPELRRDLQPFPAEFLPEFFRDEWWAFTQFFVGPSRALTPLHFDTLLTHNLFFQIHGSKRWVLIDAADRDLCYTYNWRWSPVDPDAPDFERFPRFRGARIRTCVVEAGDLFYMPPGTLHKVTSLTASVSFNIDWHDRLSSRRGLTAVRHGMPLQNLRYNLLFALGLWARIPHRVLMPALKSYFTYIS</sequence>
<name>A0A1H3BB88_9PSEU</name>
<accession>A0A1H3BB88</accession>